<dbReference type="GO" id="GO:0005737">
    <property type="term" value="C:cytoplasm"/>
    <property type="evidence" value="ECO:0007669"/>
    <property type="project" value="UniProtKB-SubCell"/>
</dbReference>
<protein>
    <recommendedName>
        <fullName evidence="5 6">Dephospho-CoA kinase</fullName>
        <ecNumber evidence="5 6">2.7.1.24</ecNumber>
    </recommendedName>
    <alternativeName>
        <fullName evidence="5">Dephosphocoenzyme A kinase</fullName>
    </alternativeName>
</protein>
<dbReference type="HAMAP" id="MF_00376">
    <property type="entry name" value="Dephospho_CoA_kinase"/>
    <property type="match status" value="1"/>
</dbReference>
<dbReference type="EMBL" id="FOJU01000004">
    <property type="protein sequence ID" value="SFB04688.1"/>
    <property type="molecule type" value="Genomic_DNA"/>
</dbReference>
<dbReference type="Gene3D" id="3.40.50.300">
    <property type="entry name" value="P-loop containing nucleotide triphosphate hydrolases"/>
    <property type="match status" value="1"/>
</dbReference>
<keyword evidence="8" id="KW-1185">Reference proteome</keyword>
<evidence type="ECO:0000256" key="6">
    <source>
        <dbReference type="NCBIfam" id="TIGR00152"/>
    </source>
</evidence>
<dbReference type="SUPFAM" id="SSF52540">
    <property type="entry name" value="P-loop containing nucleoside triphosphate hydrolases"/>
    <property type="match status" value="1"/>
</dbReference>
<comment type="catalytic activity">
    <reaction evidence="5">
        <text>3'-dephospho-CoA + ATP = ADP + CoA + H(+)</text>
        <dbReference type="Rhea" id="RHEA:18245"/>
        <dbReference type="ChEBI" id="CHEBI:15378"/>
        <dbReference type="ChEBI" id="CHEBI:30616"/>
        <dbReference type="ChEBI" id="CHEBI:57287"/>
        <dbReference type="ChEBI" id="CHEBI:57328"/>
        <dbReference type="ChEBI" id="CHEBI:456216"/>
        <dbReference type="EC" id="2.7.1.24"/>
    </reaction>
</comment>
<dbReference type="Proteomes" id="UP000198796">
    <property type="component" value="Unassembled WGS sequence"/>
</dbReference>
<evidence type="ECO:0000313" key="7">
    <source>
        <dbReference type="EMBL" id="SFB04688.1"/>
    </source>
</evidence>
<comment type="function">
    <text evidence="5">Catalyzes the phosphorylation of the 3'-hydroxyl group of dephosphocoenzyme A to form coenzyme A.</text>
</comment>
<dbReference type="EC" id="2.7.1.24" evidence="5 6"/>
<dbReference type="UniPathway" id="UPA00241">
    <property type="reaction ID" value="UER00356"/>
</dbReference>
<dbReference type="GO" id="GO:0004140">
    <property type="term" value="F:dephospho-CoA kinase activity"/>
    <property type="evidence" value="ECO:0007669"/>
    <property type="project" value="UniProtKB-UniRule"/>
</dbReference>
<dbReference type="NCBIfam" id="TIGR00152">
    <property type="entry name" value="dephospho-CoA kinase"/>
    <property type="match status" value="1"/>
</dbReference>
<dbReference type="STRING" id="871651.SAMN05421688_2514"/>
<dbReference type="PROSITE" id="PS51219">
    <property type="entry name" value="DPCK"/>
    <property type="match status" value="1"/>
</dbReference>
<evidence type="ECO:0000256" key="4">
    <source>
        <dbReference type="ARBA" id="ARBA00022993"/>
    </source>
</evidence>
<gene>
    <name evidence="5" type="primary">coaE</name>
    <name evidence="7" type="ORF">SAMN05421688_2514</name>
</gene>
<dbReference type="CDD" id="cd02022">
    <property type="entry name" value="DPCK"/>
    <property type="match status" value="1"/>
</dbReference>
<evidence type="ECO:0000256" key="3">
    <source>
        <dbReference type="ARBA" id="ARBA00022840"/>
    </source>
</evidence>
<dbReference type="PANTHER" id="PTHR10695:SF46">
    <property type="entry name" value="BIFUNCTIONAL COENZYME A SYNTHASE-RELATED"/>
    <property type="match status" value="1"/>
</dbReference>
<dbReference type="InterPro" id="IPR001977">
    <property type="entry name" value="Depp_CoAkinase"/>
</dbReference>
<dbReference type="AlphaFoldDB" id="A0A1I0XX03"/>
<organism evidence="7 8">
    <name type="scientific">Poseidonocella pacifica</name>
    <dbReference type="NCBI Taxonomy" id="871651"/>
    <lineage>
        <taxon>Bacteria</taxon>
        <taxon>Pseudomonadati</taxon>
        <taxon>Pseudomonadota</taxon>
        <taxon>Alphaproteobacteria</taxon>
        <taxon>Rhodobacterales</taxon>
        <taxon>Roseobacteraceae</taxon>
        <taxon>Poseidonocella</taxon>
    </lineage>
</organism>
<keyword evidence="2 5" id="KW-0547">Nucleotide-binding</keyword>
<evidence type="ECO:0000256" key="2">
    <source>
        <dbReference type="ARBA" id="ARBA00022741"/>
    </source>
</evidence>
<reference evidence="7 8" key="1">
    <citation type="submission" date="2016-10" db="EMBL/GenBank/DDBJ databases">
        <authorList>
            <person name="de Groot N.N."/>
        </authorList>
    </citation>
    <scope>NUCLEOTIDE SEQUENCE [LARGE SCALE GENOMIC DNA]</scope>
    <source>
        <strain evidence="7 8">DSM 29316</strain>
    </source>
</reference>
<sequence length="184" mass="20363">MGKSTTARMFADLGCAVWDADAAVHRLYGPGGAAVAPIAALYPSAVQDGAVSRAKLREIIHDDPEALRRIEDIVHPLVREDRGRFIDETAADIAVFDIPLLFETKTDQEMDLTVCVSAPEDIQRARVLSRNAMTEQDLDHILARQMSDAEKRARADVIIETKTLEATREQVQALVKRLRENSDA</sequence>
<keyword evidence="5" id="KW-0963">Cytoplasm</keyword>
<dbReference type="PANTHER" id="PTHR10695">
    <property type="entry name" value="DEPHOSPHO-COA KINASE-RELATED"/>
    <property type="match status" value="1"/>
</dbReference>
<dbReference type="Pfam" id="PF01121">
    <property type="entry name" value="CoaE"/>
    <property type="match status" value="1"/>
</dbReference>
<accession>A0A1I0XX03</accession>
<dbReference type="GO" id="GO:0005524">
    <property type="term" value="F:ATP binding"/>
    <property type="evidence" value="ECO:0007669"/>
    <property type="project" value="UniProtKB-UniRule"/>
</dbReference>
<comment type="similarity">
    <text evidence="1 5">Belongs to the CoaE family.</text>
</comment>
<name>A0A1I0XX03_9RHOB</name>
<comment type="pathway">
    <text evidence="5">Cofactor biosynthesis; coenzyme A biosynthesis; CoA from (R)-pantothenate: step 5/5.</text>
</comment>
<comment type="subcellular location">
    <subcellularLocation>
        <location evidence="5">Cytoplasm</location>
    </subcellularLocation>
</comment>
<evidence type="ECO:0000256" key="1">
    <source>
        <dbReference type="ARBA" id="ARBA00009018"/>
    </source>
</evidence>
<comment type="caution">
    <text evidence="5">Lacks conserved residue(s) required for the propagation of feature annotation.</text>
</comment>
<keyword evidence="4 5" id="KW-0173">Coenzyme A biosynthesis</keyword>
<proteinExistence type="inferred from homology"/>
<dbReference type="InterPro" id="IPR027417">
    <property type="entry name" value="P-loop_NTPase"/>
</dbReference>
<keyword evidence="5" id="KW-0808">Transferase</keyword>
<evidence type="ECO:0000256" key="5">
    <source>
        <dbReference type="HAMAP-Rule" id="MF_00376"/>
    </source>
</evidence>
<keyword evidence="5 7" id="KW-0418">Kinase</keyword>
<dbReference type="GO" id="GO:0015937">
    <property type="term" value="P:coenzyme A biosynthetic process"/>
    <property type="evidence" value="ECO:0007669"/>
    <property type="project" value="UniProtKB-UniRule"/>
</dbReference>
<keyword evidence="3 5" id="KW-0067">ATP-binding</keyword>
<evidence type="ECO:0000313" key="8">
    <source>
        <dbReference type="Proteomes" id="UP000198796"/>
    </source>
</evidence>